<comment type="similarity">
    <text evidence="6">Belongs to the HSP33 family.</text>
</comment>
<evidence type="ECO:0000256" key="5">
    <source>
        <dbReference type="ARBA" id="ARBA00023284"/>
    </source>
</evidence>
<organism evidence="7 8">
    <name type="scientific">Crenobacter luteus</name>
    <dbReference type="NCBI Taxonomy" id="1452487"/>
    <lineage>
        <taxon>Bacteria</taxon>
        <taxon>Pseudomonadati</taxon>
        <taxon>Pseudomonadota</taxon>
        <taxon>Betaproteobacteria</taxon>
        <taxon>Neisseriales</taxon>
        <taxon>Neisseriaceae</taxon>
        <taxon>Crenobacter</taxon>
    </lineage>
</organism>
<comment type="PTM">
    <text evidence="6">Under oxidizing conditions two disulfide bonds are formed involving the reactive cysteines. Under reducing conditions zinc is bound to the reactive cysteines and the protein is inactive.</text>
</comment>
<dbReference type="SUPFAM" id="SSF118352">
    <property type="entry name" value="HSP33 redox switch-like"/>
    <property type="match status" value="1"/>
</dbReference>
<evidence type="ECO:0000313" key="7">
    <source>
        <dbReference type="EMBL" id="KZE25374.1"/>
    </source>
</evidence>
<dbReference type="HAMAP" id="MF_00117">
    <property type="entry name" value="HslO"/>
    <property type="match status" value="1"/>
</dbReference>
<keyword evidence="8" id="KW-1185">Reference proteome</keyword>
<keyword evidence="1 6" id="KW-0963">Cytoplasm</keyword>
<dbReference type="GO" id="GO:0051082">
    <property type="term" value="F:unfolded protein binding"/>
    <property type="evidence" value="ECO:0007669"/>
    <property type="project" value="UniProtKB-UniRule"/>
</dbReference>
<comment type="caution">
    <text evidence="7">The sequence shown here is derived from an EMBL/GenBank/DDBJ whole genome shotgun (WGS) entry which is preliminary data.</text>
</comment>
<evidence type="ECO:0000256" key="2">
    <source>
        <dbReference type="ARBA" id="ARBA00022833"/>
    </source>
</evidence>
<dbReference type="GO" id="GO:0044183">
    <property type="term" value="F:protein folding chaperone"/>
    <property type="evidence" value="ECO:0007669"/>
    <property type="project" value="TreeGrafter"/>
</dbReference>
<dbReference type="InterPro" id="IPR000397">
    <property type="entry name" value="Heat_shock_Hsp33"/>
</dbReference>
<feature type="disulfide bond" description="Redox-active" evidence="6">
    <location>
        <begin position="227"/>
        <end position="229"/>
    </location>
</feature>
<comment type="subcellular location">
    <subcellularLocation>
        <location evidence="6">Cytoplasm</location>
    </subcellularLocation>
</comment>
<sequence length="291" mass="31888">MDHKDTLQRFLFDGAPVRGALVRLDDTWRQVLDRRAYPAPVARVLGEMMAASQLLSANLKFDGTLVMQLQGTGPLRLAVVEASSDRGERATAKVHGDVAEDTSLAELVGTGGQFVITLEPAQGEAWQGIVALEGDSLAQMLMNYMGRSEQLDTYLKLACDGDSAAGLLLQRLPDGHGDPDGWPRARALAETLADDELLALAPAEILHRLYHEETVRVFEPEATRFACNCSRERVGEMLKMLGGEEVGDIVLEQGSVEIACDFCNQRYVFDDADVKELFQFDVVGAVRDARH</sequence>
<dbReference type="EMBL" id="LQQU01000059">
    <property type="protein sequence ID" value="KZE25374.1"/>
    <property type="molecule type" value="Genomic_DNA"/>
</dbReference>
<dbReference type="InterPro" id="IPR023212">
    <property type="entry name" value="Hsp33_helix_hairpin_bin_dom_sf"/>
</dbReference>
<proteinExistence type="inferred from homology"/>
<name>A0A163BAJ2_9NEIS</name>
<dbReference type="RefSeq" id="WP_066614740.1">
    <property type="nucleotide sequence ID" value="NZ_LQQU01000059.1"/>
</dbReference>
<evidence type="ECO:0000256" key="4">
    <source>
        <dbReference type="ARBA" id="ARBA00023186"/>
    </source>
</evidence>
<evidence type="ECO:0000256" key="6">
    <source>
        <dbReference type="HAMAP-Rule" id="MF_00117"/>
    </source>
</evidence>
<evidence type="ECO:0000256" key="3">
    <source>
        <dbReference type="ARBA" id="ARBA00023157"/>
    </source>
</evidence>
<dbReference type="CDD" id="cd00498">
    <property type="entry name" value="Hsp33"/>
    <property type="match status" value="1"/>
</dbReference>
<dbReference type="STRING" id="1452487.AVW16_03505"/>
<dbReference type="NCBIfam" id="NF001033">
    <property type="entry name" value="PRK00114.1"/>
    <property type="match status" value="1"/>
</dbReference>
<keyword evidence="5 6" id="KW-0676">Redox-active center</keyword>
<dbReference type="PANTHER" id="PTHR30111">
    <property type="entry name" value="33 KDA CHAPERONIN"/>
    <property type="match status" value="1"/>
</dbReference>
<keyword evidence="2 6" id="KW-0862">Zinc</keyword>
<dbReference type="Pfam" id="PF01430">
    <property type="entry name" value="HSP33"/>
    <property type="match status" value="1"/>
</dbReference>
<dbReference type="GO" id="GO:0005737">
    <property type="term" value="C:cytoplasm"/>
    <property type="evidence" value="ECO:0007669"/>
    <property type="project" value="UniProtKB-SubCell"/>
</dbReference>
<gene>
    <name evidence="6" type="primary">hslO</name>
    <name evidence="7" type="ORF">AVW16_03505</name>
</gene>
<dbReference type="SUPFAM" id="SSF64397">
    <property type="entry name" value="Hsp33 domain"/>
    <property type="match status" value="1"/>
</dbReference>
<dbReference type="GO" id="GO:0042026">
    <property type="term" value="P:protein refolding"/>
    <property type="evidence" value="ECO:0007669"/>
    <property type="project" value="TreeGrafter"/>
</dbReference>
<reference evidence="8" key="1">
    <citation type="submission" date="2016-01" db="EMBL/GenBank/DDBJ databases">
        <title>Draft genome of Chromobacterium sp. F49.</title>
        <authorList>
            <person name="Hong K.W."/>
        </authorList>
    </citation>
    <scope>NUCLEOTIDE SEQUENCE [LARGE SCALE GENOMIC DNA]</scope>
    <source>
        <strain evidence="8">CN10</strain>
    </source>
</reference>
<dbReference type="InterPro" id="IPR016154">
    <property type="entry name" value="Heat_shock_Hsp33_C"/>
</dbReference>
<dbReference type="InterPro" id="IPR016153">
    <property type="entry name" value="Heat_shock_Hsp33_N"/>
</dbReference>
<protein>
    <recommendedName>
        <fullName evidence="6">33 kDa chaperonin</fullName>
    </recommendedName>
    <alternativeName>
        <fullName evidence="6">Heat shock protein 33 homolog</fullName>
        <shortName evidence="6">HSP33</shortName>
    </alternativeName>
</protein>
<keyword evidence="4 6" id="KW-0143">Chaperone</keyword>
<dbReference type="PIRSF" id="PIRSF005261">
    <property type="entry name" value="Heat_shock_Hsp33"/>
    <property type="match status" value="1"/>
</dbReference>
<dbReference type="Gene3D" id="3.90.1280.10">
    <property type="entry name" value="HSP33 redox switch-like"/>
    <property type="match status" value="1"/>
</dbReference>
<evidence type="ECO:0000313" key="8">
    <source>
        <dbReference type="Proteomes" id="UP000076625"/>
    </source>
</evidence>
<accession>A0A163BAJ2</accession>
<dbReference type="OrthoDB" id="9793753at2"/>
<keyword evidence="3 6" id="KW-1015">Disulfide bond</keyword>
<dbReference type="AlphaFoldDB" id="A0A163BAJ2"/>
<dbReference type="PANTHER" id="PTHR30111:SF1">
    <property type="entry name" value="33 KDA CHAPERONIN"/>
    <property type="match status" value="1"/>
</dbReference>
<dbReference type="Gene3D" id="3.55.30.10">
    <property type="entry name" value="Hsp33 domain"/>
    <property type="match status" value="1"/>
</dbReference>
<dbReference type="Proteomes" id="UP000076625">
    <property type="component" value="Unassembled WGS sequence"/>
</dbReference>
<comment type="function">
    <text evidence="6">Redox regulated molecular chaperone. Protects both thermally unfolding and oxidatively damaged proteins from irreversible aggregation. Plays an important role in the bacterial defense system toward oxidative stress.</text>
</comment>
<dbReference type="Gene3D" id="1.10.287.480">
    <property type="entry name" value="helix hairpin bin"/>
    <property type="match status" value="1"/>
</dbReference>
<feature type="disulfide bond" description="Redox-active" evidence="6">
    <location>
        <begin position="260"/>
        <end position="263"/>
    </location>
</feature>
<evidence type="ECO:0000256" key="1">
    <source>
        <dbReference type="ARBA" id="ARBA00022490"/>
    </source>
</evidence>